<feature type="chain" id="PRO_5024884237" evidence="1">
    <location>
        <begin position="25"/>
        <end position="182"/>
    </location>
</feature>
<accession>A0A662ZL60</accession>
<evidence type="ECO:0000313" key="3">
    <source>
        <dbReference type="Proteomes" id="UP000243745"/>
    </source>
</evidence>
<name>A0A662ZL60_9GAMM</name>
<keyword evidence="1" id="KW-0732">Signal</keyword>
<keyword evidence="3" id="KW-1185">Reference proteome</keyword>
<reference evidence="2 3" key="1">
    <citation type="submission" date="2016-10" db="EMBL/GenBank/DDBJ databases">
        <authorList>
            <person name="Varghese N."/>
            <person name="Submissions S."/>
        </authorList>
    </citation>
    <scope>NUCLEOTIDE SEQUENCE [LARGE SCALE GENOMIC DNA]</scope>
    <source>
        <strain evidence="2 3">DSM 1361</strain>
    </source>
</reference>
<evidence type="ECO:0000313" key="2">
    <source>
        <dbReference type="EMBL" id="SFP71877.1"/>
    </source>
</evidence>
<dbReference type="InterPro" id="IPR045584">
    <property type="entry name" value="Pilin-like"/>
</dbReference>
<dbReference type="AlphaFoldDB" id="A0A662ZL60"/>
<dbReference type="EMBL" id="FOXF01000062">
    <property type="protein sequence ID" value="SFP71877.1"/>
    <property type="molecule type" value="Genomic_DNA"/>
</dbReference>
<dbReference type="SUPFAM" id="SSF54523">
    <property type="entry name" value="Pili subunits"/>
    <property type="match status" value="1"/>
</dbReference>
<dbReference type="Proteomes" id="UP000243745">
    <property type="component" value="Unassembled WGS sequence"/>
</dbReference>
<proteinExistence type="predicted"/>
<gene>
    <name evidence="2" type="ORF">SAMN02910344_02137</name>
</gene>
<organism evidence="2 3">
    <name type="scientific">Ruminobacter amylophilus</name>
    <dbReference type="NCBI Taxonomy" id="867"/>
    <lineage>
        <taxon>Bacteria</taxon>
        <taxon>Pseudomonadati</taxon>
        <taxon>Pseudomonadota</taxon>
        <taxon>Gammaproteobacteria</taxon>
        <taxon>Aeromonadales</taxon>
        <taxon>Succinivibrionaceae</taxon>
        <taxon>Ruminobacter</taxon>
    </lineage>
</organism>
<sequence>MKFKNVLCCTVAILPMFCAVESQAGFAEEYDKARLEKKHNSEGYKNTQKLNDKQKLFLREVMGNGTRTQVELCHMDTGSLKQCKDGSQGMGWRLPANNNSKYISNVTVSVEGDDSIIKITASPDFFGENVTLIYDCSVAEGRVDCPISAKSSCLEKGLCSAGVYDVEPDDSVTLRVVEYKIK</sequence>
<evidence type="ECO:0000256" key="1">
    <source>
        <dbReference type="SAM" id="SignalP"/>
    </source>
</evidence>
<feature type="signal peptide" evidence="1">
    <location>
        <begin position="1"/>
        <end position="24"/>
    </location>
</feature>
<protein>
    <submittedName>
        <fullName evidence="2">Uncharacterized protein</fullName>
    </submittedName>
</protein>